<keyword evidence="5" id="KW-0687">Ribonucleoprotein</keyword>
<feature type="compositionally biased region" description="Basic and acidic residues" evidence="8">
    <location>
        <begin position="217"/>
        <end position="229"/>
    </location>
</feature>
<protein>
    <submittedName>
        <fullName evidence="10">Uncharacterized protein</fullName>
    </submittedName>
</protein>
<keyword evidence="4" id="KW-0539">Nucleus</keyword>
<comment type="similarity">
    <text evidence="6">Belongs to the MPP10 family.</text>
</comment>
<evidence type="ECO:0000256" key="4">
    <source>
        <dbReference type="ARBA" id="ARBA00023242"/>
    </source>
</evidence>
<feature type="compositionally biased region" description="Basic residues" evidence="8">
    <location>
        <begin position="207"/>
        <end position="216"/>
    </location>
</feature>
<keyword evidence="9" id="KW-1185">Reference proteome</keyword>
<comment type="subcellular location">
    <subcellularLocation>
        <location evidence="1">Nucleus</location>
        <location evidence="1">Nucleolus</location>
    </subcellularLocation>
</comment>
<dbReference type="Pfam" id="PF04006">
    <property type="entry name" value="Mpp10"/>
    <property type="match status" value="1"/>
</dbReference>
<dbReference type="PANTHER" id="PTHR17039:SF0">
    <property type="entry name" value="U3 SMALL NUCLEOLAR RIBONUCLEOPROTEIN PROTEIN MPP10"/>
    <property type="match status" value="1"/>
</dbReference>
<dbReference type="WBParaSite" id="PEQ_0000659101-mRNA-1">
    <property type="protein sequence ID" value="PEQ_0000659101-mRNA-1"/>
    <property type="gene ID" value="PEQ_0000659101"/>
</dbReference>
<dbReference type="GO" id="GO:0034457">
    <property type="term" value="C:Mpp10 complex"/>
    <property type="evidence" value="ECO:0007669"/>
    <property type="project" value="InterPro"/>
</dbReference>
<dbReference type="GO" id="GO:0006364">
    <property type="term" value="P:rRNA processing"/>
    <property type="evidence" value="ECO:0007669"/>
    <property type="project" value="UniProtKB-KW"/>
</dbReference>
<feature type="coiled-coil region" evidence="7">
    <location>
        <begin position="112"/>
        <end position="139"/>
    </location>
</feature>
<keyword evidence="2" id="KW-0690">Ribosome biogenesis</keyword>
<evidence type="ECO:0000256" key="6">
    <source>
        <dbReference type="ARBA" id="ARBA00029455"/>
    </source>
</evidence>
<dbReference type="GO" id="GO:0032040">
    <property type="term" value="C:small-subunit processome"/>
    <property type="evidence" value="ECO:0007669"/>
    <property type="project" value="TreeGrafter"/>
</dbReference>
<evidence type="ECO:0000256" key="2">
    <source>
        <dbReference type="ARBA" id="ARBA00022517"/>
    </source>
</evidence>
<dbReference type="PANTHER" id="PTHR17039">
    <property type="entry name" value="U3 SMALL NUCLEOLAR RIBONUCLEOPROTEIN PROTEIN MPP10"/>
    <property type="match status" value="1"/>
</dbReference>
<evidence type="ECO:0000256" key="5">
    <source>
        <dbReference type="ARBA" id="ARBA00023274"/>
    </source>
</evidence>
<feature type="region of interest" description="Disordered" evidence="8">
    <location>
        <begin position="188"/>
        <end position="235"/>
    </location>
</feature>
<accession>A0A914RJY0</accession>
<name>A0A914RJY0_PAREQ</name>
<dbReference type="Proteomes" id="UP000887564">
    <property type="component" value="Unplaced"/>
</dbReference>
<evidence type="ECO:0000256" key="8">
    <source>
        <dbReference type="SAM" id="MobiDB-lite"/>
    </source>
</evidence>
<dbReference type="GO" id="GO:0005732">
    <property type="term" value="C:sno(s)RNA-containing ribonucleoprotein complex"/>
    <property type="evidence" value="ECO:0007669"/>
    <property type="project" value="InterPro"/>
</dbReference>
<dbReference type="AlphaFoldDB" id="A0A914RJY0"/>
<sequence length="256" mass="29338">MGGEVSSFERDENTLLEQHIAFDHSAKSGILFFFSLCHFDSFWDEKKKEGRAFFASRAHGKQYVDVALPCSEVLLDADFHVFDDVERKVRELEAGSSYRASVEEPLVKKSLAEVYEEQFQKAQEGVDEKIAEIEKLMNDLFKKLDALSHFRYIPAEEVGPMASTDDVLMAPEEIKKHEKGAKMQRVKILSKRSREEQDVASSSVNKVSKKKKKKRRVDRDAADGDDRSTTENIKTTSFFKQLHQKVANEVGVLWQR</sequence>
<dbReference type="InterPro" id="IPR012173">
    <property type="entry name" value="Mpp10"/>
</dbReference>
<evidence type="ECO:0000313" key="9">
    <source>
        <dbReference type="Proteomes" id="UP000887564"/>
    </source>
</evidence>
<proteinExistence type="inferred from homology"/>
<keyword evidence="7" id="KW-0175">Coiled coil</keyword>
<reference evidence="10" key="1">
    <citation type="submission" date="2022-11" db="UniProtKB">
        <authorList>
            <consortium name="WormBaseParasite"/>
        </authorList>
    </citation>
    <scope>IDENTIFICATION</scope>
</reference>
<evidence type="ECO:0000256" key="7">
    <source>
        <dbReference type="SAM" id="Coils"/>
    </source>
</evidence>
<evidence type="ECO:0000313" key="10">
    <source>
        <dbReference type="WBParaSite" id="PEQ_0000659101-mRNA-1"/>
    </source>
</evidence>
<evidence type="ECO:0000256" key="1">
    <source>
        <dbReference type="ARBA" id="ARBA00004604"/>
    </source>
</evidence>
<keyword evidence="3" id="KW-0698">rRNA processing</keyword>
<organism evidence="9 10">
    <name type="scientific">Parascaris equorum</name>
    <name type="common">Equine roundworm</name>
    <dbReference type="NCBI Taxonomy" id="6256"/>
    <lineage>
        <taxon>Eukaryota</taxon>
        <taxon>Metazoa</taxon>
        <taxon>Ecdysozoa</taxon>
        <taxon>Nematoda</taxon>
        <taxon>Chromadorea</taxon>
        <taxon>Rhabditida</taxon>
        <taxon>Spirurina</taxon>
        <taxon>Ascaridomorpha</taxon>
        <taxon>Ascaridoidea</taxon>
        <taxon>Ascarididae</taxon>
        <taxon>Parascaris</taxon>
    </lineage>
</organism>
<evidence type="ECO:0000256" key="3">
    <source>
        <dbReference type="ARBA" id="ARBA00022552"/>
    </source>
</evidence>